<dbReference type="EMBL" id="JAGGNH010000001">
    <property type="protein sequence ID" value="KAJ0985853.1"/>
    <property type="molecule type" value="Genomic_DNA"/>
</dbReference>
<dbReference type="AlphaFoldDB" id="A0A9D5D7Z0"/>
<dbReference type="OrthoDB" id="772248at2759"/>
<organism evidence="3 4">
    <name type="scientific">Dioscorea zingiberensis</name>
    <dbReference type="NCBI Taxonomy" id="325984"/>
    <lineage>
        <taxon>Eukaryota</taxon>
        <taxon>Viridiplantae</taxon>
        <taxon>Streptophyta</taxon>
        <taxon>Embryophyta</taxon>
        <taxon>Tracheophyta</taxon>
        <taxon>Spermatophyta</taxon>
        <taxon>Magnoliopsida</taxon>
        <taxon>Liliopsida</taxon>
        <taxon>Dioscoreales</taxon>
        <taxon>Dioscoreaceae</taxon>
        <taxon>Dioscorea</taxon>
    </lineage>
</organism>
<evidence type="ECO:0000256" key="1">
    <source>
        <dbReference type="ARBA" id="ARBA00009995"/>
    </source>
</evidence>
<evidence type="ECO:0000313" key="3">
    <source>
        <dbReference type="EMBL" id="KAJ0985853.1"/>
    </source>
</evidence>
<dbReference type="Proteomes" id="UP001085076">
    <property type="component" value="Miscellaneous, Linkage group lg01"/>
</dbReference>
<comment type="caution">
    <text evidence="3">The sequence shown here is derived from an EMBL/GenBank/DDBJ whole genome shotgun (WGS) entry which is preliminary data.</text>
</comment>
<sequence length="415" mass="46359">MDSKKLHIFFVPFLSPGHMIPMVDMARLFAARSVTSTIVTTTANAALILPTITGVDLIHLLTVPFSSSQENLTAFPTPELTPSFIESINTLETPVKTLVQIHSPDFIISDVFFPWSANLGVPRISFHGSNFFSTILSITTGKLKLHETVSGDDELFLVPGLPHRIELTRRMLPELLQSNKEFIDEMGEANRRSFGMVVNSFYEIEPEYVDMFKGLGSKVWTVGSLSVWNEDTLDKHERGGKANVDVNKCLAWLDKKKPRSVLYVCFGSLGRFTKTQLEELAAGLHGSGHPFIWVVREEASSVEEHEEEQAMNEKLMVDVLKVGVSVGVKVCSLMKEERTLVKREEIRMAVEEVMGCGEEVEERRKKAEELGEMARRAVQEGGSSFQDMDSLMQVMLMEIKTSSAEVDGDVANKNK</sequence>
<evidence type="ECO:0000313" key="4">
    <source>
        <dbReference type="Proteomes" id="UP001085076"/>
    </source>
</evidence>
<protein>
    <submittedName>
        <fullName evidence="3">Uncharacterized protein</fullName>
    </submittedName>
</protein>
<keyword evidence="4" id="KW-1185">Reference proteome</keyword>
<comment type="similarity">
    <text evidence="1">Belongs to the UDP-glycosyltransferase family.</text>
</comment>
<dbReference type="Gene3D" id="3.40.50.2000">
    <property type="entry name" value="Glycogen Phosphorylase B"/>
    <property type="match status" value="4"/>
</dbReference>
<dbReference type="InterPro" id="IPR002213">
    <property type="entry name" value="UDP_glucos_trans"/>
</dbReference>
<gene>
    <name evidence="3" type="ORF">J5N97_004209</name>
</gene>
<reference evidence="3" key="2">
    <citation type="journal article" date="2022" name="Hortic Res">
        <title>The genome of Dioscorea zingiberensis sheds light on the biosynthesis, origin and evolution of the medicinally important diosgenin saponins.</title>
        <authorList>
            <person name="Li Y."/>
            <person name="Tan C."/>
            <person name="Li Z."/>
            <person name="Guo J."/>
            <person name="Li S."/>
            <person name="Chen X."/>
            <person name="Wang C."/>
            <person name="Dai X."/>
            <person name="Yang H."/>
            <person name="Song W."/>
            <person name="Hou L."/>
            <person name="Xu J."/>
            <person name="Tong Z."/>
            <person name="Xu A."/>
            <person name="Yuan X."/>
            <person name="Wang W."/>
            <person name="Yang Q."/>
            <person name="Chen L."/>
            <person name="Sun Z."/>
            <person name="Wang K."/>
            <person name="Pan B."/>
            <person name="Chen J."/>
            <person name="Bao Y."/>
            <person name="Liu F."/>
            <person name="Qi X."/>
            <person name="Gang D.R."/>
            <person name="Wen J."/>
            <person name="Li J."/>
        </authorList>
    </citation>
    <scope>NUCLEOTIDE SEQUENCE</scope>
    <source>
        <strain evidence="3">Dzin_1.0</strain>
    </source>
</reference>
<accession>A0A9D5D7Z0</accession>
<evidence type="ECO:0000256" key="2">
    <source>
        <dbReference type="ARBA" id="ARBA00022679"/>
    </source>
</evidence>
<dbReference type="PANTHER" id="PTHR48047">
    <property type="entry name" value="GLYCOSYLTRANSFERASE"/>
    <property type="match status" value="1"/>
</dbReference>
<dbReference type="GO" id="GO:0035251">
    <property type="term" value="F:UDP-glucosyltransferase activity"/>
    <property type="evidence" value="ECO:0007669"/>
    <property type="project" value="TreeGrafter"/>
</dbReference>
<reference evidence="3" key="1">
    <citation type="submission" date="2021-03" db="EMBL/GenBank/DDBJ databases">
        <authorList>
            <person name="Li Z."/>
            <person name="Yang C."/>
        </authorList>
    </citation>
    <scope>NUCLEOTIDE SEQUENCE</scope>
    <source>
        <strain evidence="3">Dzin_1.0</strain>
        <tissue evidence="3">Leaf</tissue>
    </source>
</reference>
<dbReference type="CDD" id="cd03784">
    <property type="entry name" value="GT1_Gtf-like"/>
    <property type="match status" value="1"/>
</dbReference>
<name>A0A9D5D7Z0_9LILI</name>
<proteinExistence type="inferred from homology"/>
<dbReference type="SUPFAM" id="SSF53756">
    <property type="entry name" value="UDP-Glycosyltransferase/glycogen phosphorylase"/>
    <property type="match status" value="1"/>
</dbReference>
<dbReference type="PANTHER" id="PTHR48047:SF182">
    <property type="entry name" value="GLYCOSYLTRANSFERASE"/>
    <property type="match status" value="1"/>
</dbReference>
<keyword evidence="2" id="KW-0808">Transferase</keyword>